<dbReference type="HAMAP" id="MF_00316">
    <property type="entry name" value="MobA"/>
    <property type="match status" value="1"/>
</dbReference>
<evidence type="ECO:0000256" key="7">
    <source>
        <dbReference type="ARBA" id="ARBA00023150"/>
    </source>
</evidence>
<comment type="domain">
    <text evidence="8">The N-terminal domain determines nucleotide recognition and specific binding, while the C-terminal domain determines the specific binding to the target protein.</text>
</comment>
<keyword evidence="1 8" id="KW-0963">Cytoplasm</keyword>
<dbReference type="Pfam" id="PF12804">
    <property type="entry name" value="NTP_transf_3"/>
    <property type="match status" value="1"/>
</dbReference>
<protein>
    <recommendedName>
        <fullName evidence="8">Probable molybdenum cofactor guanylyltransferase</fullName>
        <shortName evidence="8">MoCo guanylyltransferase</shortName>
        <ecNumber evidence="8">2.7.7.77</ecNumber>
    </recommendedName>
    <alternativeName>
        <fullName evidence="8">GTP:molybdopterin guanylyltransferase</fullName>
    </alternativeName>
    <alternativeName>
        <fullName evidence="8">Mo-MPT guanylyltransferase</fullName>
    </alternativeName>
    <alternativeName>
        <fullName evidence="8">Molybdopterin guanylyltransferase</fullName>
    </alternativeName>
    <alternativeName>
        <fullName evidence="8">Molybdopterin-guanine dinucleotide synthase</fullName>
        <shortName evidence="8">MGD synthase</shortName>
    </alternativeName>
</protein>
<evidence type="ECO:0000256" key="3">
    <source>
        <dbReference type="ARBA" id="ARBA00022723"/>
    </source>
</evidence>
<evidence type="ECO:0000256" key="8">
    <source>
        <dbReference type="HAMAP-Rule" id="MF_00316"/>
    </source>
</evidence>
<dbReference type="GO" id="GO:0061603">
    <property type="term" value="F:molybdenum cofactor guanylyltransferase activity"/>
    <property type="evidence" value="ECO:0007669"/>
    <property type="project" value="UniProtKB-EC"/>
</dbReference>
<dbReference type="GO" id="GO:0005737">
    <property type="term" value="C:cytoplasm"/>
    <property type="evidence" value="ECO:0007669"/>
    <property type="project" value="UniProtKB-SubCell"/>
</dbReference>
<comment type="subcellular location">
    <subcellularLocation>
        <location evidence="8">Cytoplasm</location>
    </subcellularLocation>
</comment>
<comment type="caution">
    <text evidence="10">The sequence shown here is derived from an EMBL/GenBank/DDBJ whole genome shotgun (WGS) entry which is preliminary data.</text>
</comment>
<keyword evidence="10" id="KW-0548">Nucleotidyltransferase</keyword>
<comment type="similarity">
    <text evidence="8">Belongs to the MobA family.</text>
</comment>
<keyword evidence="2 8" id="KW-0808">Transferase</keyword>
<dbReference type="InterPro" id="IPR013482">
    <property type="entry name" value="Molybde_CF_guanTrfase"/>
</dbReference>
<dbReference type="GO" id="GO:0005525">
    <property type="term" value="F:GTP binding"/>
    <property type="evidence" value="ECO:0007669"/>
    <property type="project" value="UniProtKB-UniRule"/>
</dbReference>
<evidence type="ECO:0000256" key="2">
    <source>
        <dbReference type="ARBA" id="ARBA00022679"/>
    </source>
</evidence>
<evidence type="ECO:0000256" key="1">
    <source>
        <dbReference type="ARBA" id="ARBA00022490"/>
    </source>
</evidence>
<keyword evidence="6 8" id="KW-0342">GTP-binding</keyword>
<feature type="binding site" evidence="8">
    <location>
        <position position="106"/>
    </location>
    <ligand>
        <name>GTP</name>
        <dbReference type="ChEBI" id="CHEBI:37565"/>
    </ligand>
</feature>
<dbReference type="AlphaFoldDB" id="A0A934KIY9"/>
<keyword evidence="5 8" id="KW-0460">Magnesium</keyword>
<dbReference type="InterPro" id="IPR029044">
    <property type="entry name" value="Nucleotide-diphossugar_trans"/>
</dbReference>
<evidence type="ECO:0000256" key="5">
    <source>
        <dbReference type="ARBA" id="ARBA00022842"/>
    </source>
</evidence>
<evidence type="ECO:0000313" key="10">
    <source>
        <dbReference type="EMBL" id="MBJ7609661.1"/>
    </source>
</evidence>
<reference evidence="10 11" key="1">
    <citation type="submission" date="2020-10" db="EMBL/GenBank/DDBJ databases">
        <title>Ca. Dormibacterota MAGs.</title>
        <authorList>
            <person name="Montgomery K."/>
        </authorList>
    </citation>
    <scope>NUCLEOTIDE SEQUENCE [LARGE SCALE GENOMIC DNA]</scope>
    <source>
        <strain evidence="10">Mitchell_Peninsula_5</strain>
    </source>
</reference>
<gene>
    <name evidence="8" type="primary">mobA</name>
    <name evidence="10" type="ORF">JF887_09595</name>
</gene>
<keyword evidence="7 8" id="KW-0501">Molybdenum cofactor biosynthesis</keyword>
<comment type="caution">
    <text evidence="8">Lacks conserved residue(s) required for the propagation of feature annotation.</text>
</comment>
<comment type="cofactor">
    <cofactor evidence="8">
        <name>Mg(2+)</name>
        <dbReference type="ChEBI" id="CHEBI:18420"/>
    </cofactor>
</comment>
<dbReference type="SUPFAM" id="SSF53448">
    <property type="entry name" value="Nucleotide-diphospho-sugar transferases"/>
    <property type="match status" value="1"/>
</dbReference>
<feature type="binding site" evidence="8">
    <location>
        <position position="33"/>
    </location>
    <ligand>
        <name>GTP</name>
        <dbReference type="ChEBI" id="CHEBI:37565"/>
    </ligand>
</feature>
<proteinExistence type="inferred from homology"/>
<dbReference type="GO" id="GO:0006777">
    <property type="term" value="P:Mo-molybdopterin cofactor biosynthetic process"/>
    <property type="evidence" value="ECO:0007669"/>
    <property type="project" value="UniProtKB-KW"/>
</dbReference>
<accession>A0A934KIY9</accession>
<dbReference type="Proteomes" id="UP000614410">
    <property type="component" value="Unassembled WGS sequence"/>
</dbReference>
<feature type="domain" description="MobA-like NTP transferase" evidence="9">
    <location>
        <begin position="18"/>
        <end position="164"/>
    </location>
</feature>
<keyword evidence="4 8" id="KW-0547">Nucleotide-binding</keyword>
<dbReference type="InterPro" id="IPR025877">
    <property type="entry name" value="MobA-like_NTP_Trfase"/>
</dbReference>
<evidence type="ECO:0000256" key="6">
    <source>
        <dbReference type="ARBA" id="ARBA00023134"/>
    </source>
</evidence>
<dbReference type="EMBL" id="JAEKNN010000050">
    <property type="protein sequence ID" value="MBJ7609661.1"/>
    <property type="molecule type" value="Genomic_DNA"/>
</dbReference>
<dbReference type="Gene3D" id="3.90.550.10">
    <property type="entry name" value="Spore Coat Polysaccharide Biosynthesis Protein SpsA, Chain A"/>
    <property type="match status" value="1"/>
</dbReference>
<comment type="catalytic activity">
    <reaction evidence="8">
        <text>Mo-molybdopterin + GTP + H(+) = Mo-molybdopterin guanine dinucleotide + diphosphate</text>
        <dbReference type="Rhea" id="RHEA:34243"/>
        <dbReference type="ChEBI" id="CHEBI:15378"/>
        <dbReference type="ChEBI" id="CHEBI:33019"/>
        <dbReference type="ChEBI" id="CHEBI:37565"/>
        <dbReference type="ChEBI" id="CHEBI:71302"/>
        <dbReference type="ChEBI" id="CHEBI:71310"/>
        <dbReference type="EC" id="2.7.7.77"/>
    </reaction>
</comment>
<feature type="binding site" evidence="8">
    <location>
        <position position="77"/>
    </location>
    <ligand>
        <name>GTP</name>
        <dbReference type="ChEBI" id="CHEBI:37565"/>
    </ligand>
</feature>
<sequence>MVLVRAPPTSEALPHLAGVVLCGGAGRRMGADKALLAVEGERLVERAARRLGAVADPIILACGNRSLSLTGCATVSDVVHGAGPLAGIVAGLRSSPHPLTALVAVDMPWLDAGLLGRMAAEWDGEDALIPLSAAGAEPLHGVYAGSALPILEAALTAGRLRLLAALDGLRVRRFDAAELVGAAIAARFATNLNTAEDLVTLASSLTADA</sequence>
<dbReference type="EC" id="2.7.7.77" evidence="8"/>
<dbReference type="GO" id="GO:0046872">
    <property type="term" value="F:metal ion binding"/>
    <property type="evidence" value="ECO:0007669"/>
    <property type="project" value="UniProtKB-KW"/>
</dbReference>
<name>A0A934KIY9_9BACT</name>
<keyword evidence="3 8" id="KW-0479">Metal-binding</keyword>
<dbReference type="PANTHER" id="PTHR19136">
    <property type="entry name" value="MOLYBDENUM COFACTOR GUANYLYLTRANSFERASE"/>
    <property type="match status" value="1"/>
</dbReference>
<feature type="binding site" evidence="8">
    <location>
        <begin position="21"/>
        <end position="23"/>
    </location>
    <ligand>
        <name>GTP</name>
        <dbReference type="ChEBI" id="CHEBI:37565"/>
    </ligand>
</feature>
<dbReference type="CDD" id="cd02503">
    <property type="entry name" value="MobA"/>
    <property type="match status" value="1"/>
</dbReference>
<comment type="function">
    <text evidence="8">Transfers a GMP moiety from GTP to Mo-molybdopterin (Mo-MPT) cofactor (Moco or molybdenum cofactor) to form Mo-molybdopterin guanine dinucleotide (Mo-MGD) cofactor.</text>
</comment>
<organism evidence="10 11">
    <name type="scientific">Candidatus Amunia macphersoniae</name>
    <dbReference type="NCBI Taxonomy" id="3127014"/>
    <lineage>
        <taxon>Bacteria</taxon>
        <taxon>Bacillati</taxon>
        <taxon>Candidatus Dormiibacterota</taxon>
        <taxon>Candidatus Dormibacteria</taxon>
        <taxon>Candidatus Aeolococcales</taxon>
        <taxon>Candidatus Aeolococcaceae</taxon>
        <taxon>Candidatus Amunia</taxon>
    </lineage>
</organism>
<dbReference type="PANTHER" id="PTHR19136:SF81">
    <property type="entry name" value="MOLYBDENUM COFACTOR GUANYLYLTRANSFERASE"/>
    <property type="match status" value="1"/>
</dbReference>
<evidence type="ECO:0000313" key="11">
    <source>
        <dbReference type="Proteomes" id="UP000614410"/>
    </source>
</evidence>
<feature type="binding site" evidence="8">
    <location>
        <position position="106"/>
    </location>
    <ligand>
        <name>Mg(2+)</name>
        <dbReference type="ChEBI" id="CHEBI:18420"/>
    </ligand>
</feature>
<evidence type="ECO:0000256" key="4">
    <source>
        <dbReference type="ARBA" id="ARBA00022741"/>
    </source>
</evidence>
<evidence type="ECO:0000259" key="9">
    <source>
        <dbReference type="Pfam" id="PF12804"/>
    </source>
</evidence>